<dbReference type="AlphaFoldDB" id="A0A914E9E7"/>
<keyword evidence="1" id="KW-0812">Transmembrane</keyword>
<keyword evidence="2" id="KW-1185">Reference proteome</keyword>
<evidence type="ECO:0000256" key="1">
    <source>
        <dbReference type="SAM" id="Phobius"/>
    </source>
</evidence>
<accession>A0A914E9E7</accession>
<protein>
    <submittedName>
        <fullName evidence="3">Uncharacterized protein</fullName>
    </submittedName>
</protein>
<proteinExistence type="predicted"/>
<dbReference type="Proteomes" id="UP000887540">
    <property type="component" value="Unplaced"/>
</dbReference>
<keyword evidence="1" id="KW-1133">Transmembrane helix</keyword>
<name>A0A914E9E7_9BILA</name>
<organism evidence="2 3">
    <name type="scientific">Acrobeloides nanus</name>
    <dbReference type="NCBI Taxonomy" id="290746"/>
    <lineage>
        <taxon>Eukaryota</taxon>
        <taxon>Metazoa</taxon>
        <taxon>Ecdysozoa</taxon>
        <taxon>Nematoda</taxon>
        <taxon>Chromadorea</taxon>
        <taxon>Rhabditida</taxon>
        <taxon>Tylenchina</taxon>
        <taxon>Cephalobomorpha</taxon>
        <taxon>Cephaloboidea</taxon>
        <taxon>Cephalobidae</taxon>
        <taxon>Acrobeloides</taxon>
    </lineage>
</organism>
<dbReference type="WBParaSite" id="ACRNAN_scaffold6460.g21881.t1">
    <property type="protein sequence ID" value="ACRNAN_scaffold6460.g21881.t1"/>
    <property type="gene ID" value="ACRNAN_scaffold6460.g21881"/>
</dbReference>
<evidence type="ECO:0000313" key="2">
    <source>
        <dbReference type="Proteomes" id="UP000887540"/>
    </source>
</evidence>
<evidence type="ECO:0000313" key="3">
    <source>
        <dbReference type="WBParaSite" id="ACRNAN_scaffold6460.g21881.t1"/>
    </source>
</evidence>
<sequence length="211" mass="24920">MKAENVRIQMVSLNSAFINELDGILNKLTYFHRSVYYNRMQSIKIKTKSTPKALQNMHKTIYNVFKTESEILQSYFESLGLFDLVYYMDDVEYFFNEALHVWMRFEIGLSTLRNGGLSNNILYYIDNASKSINEDFLYNYYATSSRGKNFDVCARTQRSKTYNENFFLNSCVIMKELLGLNAIITIIFYKFSQKCINITLTKLKRQSYDNY</sequence>
<feature type="transmembrane region" description="Helical" evidence="1">
    <location>
        <begin position="166"/>
        <end position="189"/>
    </location>
</feature>
<keyword evidence="1" id="KW-0472">Membrane</keyword>
<reference evidence="3" key="1">
    <citation type="submission" date="2022-11" db="UniProtKB">
        <authorList>
            <consortium name="WormBaseParasite"/>
        </authorList>
    </citation>
    <scope>IDENTIFICATION</scope>
</reference>